<dbReference type="eggNOG" id="COG3474">
    <property type="taxonomic scope" value="Bacteria"/>
</dbReference>
<dbReference type="NCBIfam" id="TIGR02603">
    <property type="entry name" value="CxxCH_TIGR02603"/>
    <property type="match status" value="1"/>
</dbReference>
<sequence length="603" mass="65634">MFRVRTAFSTSRRYSLPLLVTLAAICLLSASGSLQAGNPTVAPMIRLIESGRLPEERIPTVVELICKRGDAEDLQYLFEKAASEDTVSSENRSAMLTGLANTMRDRKLKPSGDLTQLRGLLKRATADKNLALQKQVIELVGLWKVQGMAGELADTLKQGAADELTGAMIGTLAELKGEDSVRLITDLTKPDQPKRLRRQAIVALAGIDLSAAAEAAGQYIADANTKDNFDSLLKPFLARQQGPNLLGKAIAARELNPDVAKLVLRSMLTSGKNEAALADPLSEAAGLGKAMEPMTKEQLQQLAQEVAAHGDAARGEQVFRREELNCYKCHAIGKAGANIGPDLSAVGGSSPIDYLVNSLLLPSQAIKEAYKTALILDIDGLSHTGIVVDRDDERVVLRDAQGKEVTIAEDDIEFEKEGDSLMPSGLTKFLTHQEFVDLVRYLSALGKDDGYTMTAEPTVYRWRVYRSPSGKTTLPNADDDSIRNMLFEYAPEKWTPFYSLASGELPLGEARNVARNPMVFAYAEIVVNVAGNIQLQLNNENGVIAWLDNRRVAPSELQSLHVAEGEHRLMFRIDTREFPAEGFTAKVLKGSEPAAEYTIVVGE</sequence>
<dbReference type="RefSeq" id="WP_013626534.1">
    <property type="nucleotide sequence ID" value="NC_015174.1"/>
</dbReference>
<gene>
    <name evidence="7" type="ordered locus">Plabr_0160</name>
</gene>
<dbReference type="GO" id="GO:0020037">
    <property type="term" value="F:heme binding"/>
    <property type="evidence" value="ECO:0007669"/>
    <property type="project" value="InterPro"/>
</dbReference>
<keyword evidence="5" id="KW-0732">Signal</keyword>
<dbReference type="PANTHER" id="PTHR33546:SF1">
    <property type="entry name" value="LARGE, MULTIFUNCTIONAL SECRETED PROTEIN"/>
    <property type="match status" value="1"/>
</dbReference>
<proteinExistence type="predicted"/>
<dbReference type="Gene3D" id="1.10.760.10">
    <property type="entry name" value="Cytochrome c-like domain"/>
    <property type="match status" value="1"/>
</dbReference>
<evidence type="ECO:0000256" key="2">
    <source>
        <dbReference type="ARBA" id="ARBA00022723"/>
    </source>
</evidence>
<dbReference type="Proteomes" id="UP000006860">
    <property type="component" value="Chromosome"/>
</dbReference>
<evidence type="ECO:0000256" key="1">
    <source>
        <dbReference type="ARBA" id="ARBA00022617"/>
    </source>
</evidence>
<keyword evidence="1 4" id="KW-0349">Heme</keyword>
<dbReference type="EMBL" id="CP002546">
    <property type="protein sequence ID" value="ADY57790.1"/>
    <property type="molecule type" value="Genomic_DNA"/>
</dbReference>
<dbReference type="GO" id="GO:0009055">
    <property type="term" value="F:electron transfer activity"/>
    <property type="evidence" value="ECO:0007669"/>
    <property type="project" value="InterPro"/>
</dbReference>
<feature type="domain" description="Cytochrome c" evidence="6">
    <location>
        <begin position="310"/>
        <end position="446"/>
    </location>
</feature>
<dbReference type="InterPro" id="IPR036909">
    <property type="entry name" value="Cyt_c-like_dom_sf"/>
</dbReference>
<dbReference type="GO" id="GO:0046872">
    <property type="term" value="F:metal ion binding"/>
    <property type="evidence" value="ECO:0007669"/>
    <property type="project" value="UniProtKB-KW"/>
</dbReference>
<name>F0SNF6_RUBBR</name>
<feature type="chain" id="PRO_5003257172" evidence="5">
    <location>
        <begin position="37"/>
        <end position="603"/>
    </location>
</feature>
<protein>
    <submittedName>
        <fullName evidence="7">Heme-binding protein</fullName>
    </submittedName>
</protein>
<dbReference type="PROSITE" id="PS51007">
    <property type="entry name" value="CYTC"/>
    <property type="match status" value="1"/>
</dbReference>
<feature type="signal peptide" evidence="5">
    <location>
        <begin position="1"/>
        <end position="36"/>
    </location>
</feature>
<evidence type="ECO:0000313" key="8">
    <source>
        <dbReference type="Proteomes" id="UP000006860"/>
    </source>
</evidence>
<keyword evidence="8" id="KW-1185">Reference proteome</keyword>
<evidence type="ECO:0000313" key="7">
    <source>
        <dbReference type="EMBL" id="ADY57790.1"/>
    </source>
</evidence>
<accession>F0SNF6</accession>
<dbReference type="AlphaFoldDB" id="F0SNF6"/>
<dbReference type="KEGG" id="pbs:Plabr_0160"/>
<dbReference type="PANTHER" id="PTHR33546">
    <property type="entry name" value="LARGE, MULTIFUNCTIONAL SECRETED PROTEIN-RELATED"/>
    <property type="match status" value="1"/>
</dbReference>
<dbReference type="InterPro" id="IPR009056">
    <property type="entry name" value="Cyt_c-like_dom"/>
</dbReference>
<dbReference type="SUPFAM" id="SSF46626">
    <property type="entry name" value="Cytochrome c"/>
    <property type="match status" value="1"/>
</dbReference>
<organism evidence="7 8">
    <name type="scientific">Rubinisphaera brasiliensis (strain ATCC 49424 / DSM 5305 / JCM 21570 / IAM 15109 / NBRC 103401 / IFAM 1448)</name>
    <name type="common">Planctomyces brasiliensis</name>
    <dbReference type="NCBI Taxonomy" id="756272"/>
    <lineage>
        <taxon>Bacteria</taxon>
        <taxon>Pseudomonadati</taxon>
        <taxon>Planctomycetota</taxon>
        <taxon>Planctomycetia</taxon>
        <taxon>Planctomycetales</taxon>
        <taxon>Planctomycetaceae</taxon>
        <taxon>Rubinisphaera</taxon>
    </lineage>
</organism>
<evidence type="ECO:0000259" key="6">
    <source>
        <dbReference type="PROSITE" id="PS51007"/>
    </source>
</evidence>
<dbReference type="InterPro" id="IPR013427">
    <property type="entry name" value="Haem-bd_dom_put"/>
</dbReference>
<dbReference type="HOGENOM" id="CLU_464371_0_0_0"/>
<dbReference type="STRING" id="756272.Plabr_0160"/>
<keyword evidence="2 4" id="KW-0479">Metal-binding</keyword>
<evidence type="ECO:0000256" key="5">
    <source>
        <dbReference type="SAM" id="SignalP"/>
    </source>
</evidence>
<keyword evidence="3 4" id="KW-0408">Iron</keyword>
<evidence type="ECO:0000256" key="3">
    <source>
        <dbReference type="ARBA" id="ARBA00023004"/>
    </source>
</evidence>
<reference evidence="8" key="1">
    <citation type="submission" date="2011-02" db="EMBL/GenBank/DDBJ databases">
        <title>The complete genome of Planctomyces brasiliensis DSM 5305.</title>
        <authorList>
            <person name="Lucas S."/>
            <person name="Copeland A."/>
            <person name="Lapidus A."/>
            <person name="Bruce D."/>
            <person name="Goodwin L."/>
            <person name="Pitluck S."/>
            <person name="Kyrpides N."/>
            <person name="Mavromatis K."/>
            <person name="Pagani I."/>
            <person name="Ivanova N."/>
            <person name="Ovchinnikova G."/>
            <person name="Lu M."/>
            <person name="Detter J.C."/>
            <person name="Han C."/>
            <person name="Land M."/>
            <person name="Hauser L."/>
            <person name="Markowitz V."/>
            <person name="Cheng J.-F."/>
            <person name="Hugenholtz P."/>
            <person name="Woyke T."/>
            <person name="Wu D."/>
            <person name="Tindall B."/>
            <person name="Pomrenke H.G."/>
            <person name="Brambilla E."/>
            <person name="Klenk H.-P."/>
            <person name="Eisen J.A."/>
        </authorList>
    </citation>
    <scope>NUCLEOTIDE SEQUENCE [LARGE SCALE GENOMIC DNA]</scope>
    <source>
        <strain evidence="8">ATCC 49424 / DSM 5305 / JCM 21570 / NBRC 103401 / IFAM 1448</strain>
    </source>
</reference>
<evidence type="ECO:0000256" key="4">
    <source>
        <dbReference type="PROSITE-ProRule" id="PRU00433"/>
    </source>
</evidence>